<dbReference type="PATRIC" id="fig|1678840.3.peg.1748"/>
<dbReference type="SUPFAM" id="SSF52540">
    <property type="entry name" value="P-loop containing nucleoside triphosphate hydrolases"/>
    <property type="match status" value="2"/>
</dbReference>
<dbReference type="OrthoDB" id="9771863at2"/>
<dbReference type="Gene3D" id="3.40.50.300">
    <property type="entry name" value="P-loop containing nucleotide triphosphate hydrolases"/>
    <property type="match status" value="2"/>
</dbReference>
<keyword evidence="7" id="KW-0067">ATP-binding</keyword>
<organism evidence="11">
    <name type="scientific">Flexilinea flocculi</name>
    <dbReference type="NCBI Taxonomy" id="1678840"/>
    <lineage>
        <taxon>Bacteria</taxon>
        <taxon>Bacillati</taxon>
        <taxon>Chloroflexota</taxon>
        <taxon>Anaerolineae</taxon>
        <taxon>Anaerolineales</taxon>
        <taxon>Anaerolineaceae</taxon>
        <taxon>Flexilinea</taxon>
    </lineage>
</organism>
<keyword evidence="6" id="KW-0547">Nucleotide-binding</keyword>
<keyword evidence="9" id="KW-0472">Membrane</keyword>
<protein>
    <submittedName>
        <fullName evidence="11">ABC-type sugar transport system, ATPase component</fullName>
    </submittedName>
</protein>
<dbReference type="PANTHER" id="PTHR43790">
    <property type="entry name" value="CARBOHYDRATE TRANSPORT ATP-BINDING PROTEIN MG119-RELATED"/>
    <property type="match status" value="1"/>
</dbReference>
<evidence type="ECO:0000313" key="11">
    <source>
        <dbReference type="EMBL" id="GAP40481.1"/>
    </source>
</evidence>
<dbReference type="PANTHER" id="PTHR43790:SF3">
    <property type="entry name" value="D-ALLOSE IMPORT ATP-BINDING PROTEIN ALSA-RELATED"/>
    <property type="match status" value="1"/>
</dbReference>
<sequence>MNEQDNLQHDSQEYILECRGISKFFGGTHALEDVDFHVSKGQVHALVGENGAGKSTLMKIIIGLYKQDKGEIFFEGKPYTVNGPAEAIKAGISMIHQELNPEPYLSVAESIFLKREDTLGKSFFLNKKETNRKAAELLKQFNFDINPKVLMEELTLAQSQMIEIIKAVSCNARLVIMDEPTSSLDSEETERLFRTIRNLKDHGVTIIYISHRMEEIFEICDSYSVFRDGRFVGTGKVSEVTTNELISMMVGRKFDNIFPKEDVKIGDVAFRVEGLSGKGFQNISFEVRHGEILGLSGLVGSGRSETMRAIFGIDPLTSGKIYLDGEEIKIKNPREAISKGIAMINEDRKNYGLCLFRSLRENISLPNLESRQRGLLIDQTREKKECTEAALTLRVKAASIEADAFSLSGGNQQKIVLSKWIMSEPKVLIMDEPTRGIDVGAKAEIHSLMCRFASEGMAIILVSSELPEVMGMSDRILIYHEGKLNGEISRKEILDGTATQETILAKEFGGK</sequence>
<name>A0A0S7BSP2_9CHLR</name>
<dbReference type="InterPro" id="IPR050107">
    <property type="entry name" value="ABC_carbohydrate_import_ATPase"/>
</dbReference>
<keyword evidence="12" id="KW-1185">Reference proteome</keyword>
<evidence type="ECO:0000256" key="7">
    <source>
        <dbReference type="ARBA" id="ARBA00022840"/>
    </source>
</evidence>
<dbReference type="EMBL" id="DF968181">
    <property type="protein sequence ID" value="GAP40481.1"/>
    <property type="molecule type" value="Genomic_DNA"/>
</dbReference>
<dbReference type="GO" id="GO:0016887">
    <property type="term" value="F:ATP hydrolysis activity"/>
    <property type="evidence" value="ECO:0007669"/>
    <property type="project" value="InterPro"/>
</dbReference>
<proteinExistence type="predicted"/>
<evidence type="ECO:0000256" key="4">
    <source>
        <dbReference type="ARBA" id="ARBA00022597"/>
    </source>
</evidence>
<reference evidence="11" key="1">
    <citation type="journal article" date="2015" name="Genome Announc.">
        <title>Draft Genome Sequence of Anaerolineae Strain TC1, a Novel Isolate from a Methanogenic Wastewater Treatment System.</title>
        <authorList>
            <person name="Matsuura N."/>
            <person name="Tourlousse D.M."/>
            <person name="Sun L."/>
            <person name="Toyonaga M."/>
            <person name="Kuroda K."/>
            <person name="Ohashi A."/>
            <person name="Cruz R."/>
            <person name="Yamaguchi T."/>
            <person name="Sekiguchi Y."/>
        </authorList>
    </citation>
    <scope>NUCLEOTIDE SEQUENCE [LARGE SCALE GENOMIC DNA]</scope>
    <source>
        <strain evidence="11">TC1</strain>
    </source>
</reference>
<dbReference type="SMART" id="SM00382">
    <property type="entry name" value="AAA"/>
    <property type="match status" value="2"/>
</dbReference>
<evidence type="ECO:0000256" key="5">
    <source>
        <dbReference type="ARBA" id="ARBA00022737"/>
    </source>
</evidence>
<dbReference type="InterPro" id="IPR027417">
    <property type="entry name" value="P-loop_NTPase"/>
</dbReference>
<dbReference type="CDD" id="cd03216">
    <property type="entry name" value="ABC_Carb_Monos_I"/>
    <property type="match status" value="1"/>
</dbReference>
<comment type="subcellular location">
    <subcellularLocation>
        <location evidence="1">Cell membrane</location>
        <topology evidence="1">Peripheral membrane protein</topology>
    </subcellularLocation>
</comment>
<dbReference type="Proteomes" id="UP000053370">
    <property type="component" value="Unassembled WGS sequence"/>
</dbReference>
<dbReference type="PROSITE" id="PS50893">
    <property type="entry name" value="ABC_TRANSPORTER_2"/>
    <property type="match status" value="2"/>
</dbReference>
<dbReference type="InterPro" id="IPR003439">
    <property type="entry name" value="ABC_transporter-like_ATP-bd"/>
</dbReference>
<evidence type="ECO:0000256" key="8">
    <source>
        <dbReference type="ARBA" id="ARBA00022967"/>
    </source>
</evidence>
<evidence type="ECO:0000256" key="6">
    <source>
        <dbReference type="ARBA" id="ARBA00022741"/>
    </source>
</evidence>
<dbReference type="InterPro" id="IPR003593">
    <property type="entry name" value="AAA+_ATPase"/>
</dbReference>
<evidence type="ECO:0000259" key="10">
    <source>
        <dbReference type="PROSITE" id="PS50893"/>
    </source>
</evidence>
<gene>
    <name evidence="11" type="ORF">ATC1_13457</name>
</gene>
<dbReference type="FunFam" id="3.40.50.300:FF:000127">
    <property type="entry name" value="Ribose import ATP-binding protein RbsA"/>
    <property type="match status" value="1"/>
</dbReference>
<dbReference type="AlphaFoldDB" id="A0A0S7BSP2"/>
<keyword evidence="8" id="KW-1278">Translocase</keyword>
<dbReference type="GO" id="GO:0005524">
    <property type="term" value="F:ATP binding"/>
    <property type="evidence" value="ECO:0007669"/>
    <property type="project" value="UniProtKB-KW"/>
</dbReference>
<dbReference type="CDD" id="cd03215">
    <property type="entry name" value="ABC_Carb_Monos_II"/>
    <property type="match status" value="1"/>
</dbReference>
<feature type="domain" description="ABC transporter" evidence="10">
    <location>
        <begin position="263"/>
        <end position="506"/>
    </location>
</feature>
<evidence type="ECO:0000256" key="3">
    <source>
        <dbReference type="ARBA" id="ARBA00022475"/>
    </source>
</evidence>
<dbReference type="InterPro" id="IPR017871">
    <property type="entry name" value="ABC_transporter-like_CS"/>
</dbReference>
<dbReference type="PROSITE" id="PS00211">
    <property type="entry name" value="ABC_TRANSPORTER_1"/>
    <property type="match status" value="1"/>
</dbReference>
<accession>A0A0S7BSP2</accession>
<dbReference type="Pfam" id="PF00005">
    <property type="entry name" value="ABC_tran"/>
    <property type="match status" value="2"/>
</dbReference>
<evidence type="ECO:0000256" key="1">
    <source>
        <dbReference type="ARBA" id="ARBA00004202"/>
    </source>
</evidence>
<keyword evidence="4 11" id="KW-0762">Sugar transport</keyword>
<evidence type="ECO:0000313" key="12">
    <source>
        <dbReference type="Proteomes" id="UP000053370"/>
    </source>
</evidence>
<keyword evidence="2" id="KW-0813">Transport</keyword>
<evidence type="ECO:0000256" key="9">
    <source>
        <dbReference type="ARBA" id="ARBA00023136"/>
    </source>
</evidence>
<dbReference type="STRING" id="1678840.ATC1_13457"/>
<keyword evidence="3" id="KW-1003">Cell membrane</keyword>
<dbReference type="GO" id="GO:0005886">
    <property type="term" value="C:plasma membrane"/>
    <property type="evidence" value="ECO:0007669"/>
    <property type="project" value="UniProtKB-SubCell"/>
</dbReference>
<evidence type="ECO:0000256" key="2">
    <source>
        <dbReference type="ARBA" id="ARBA00022448"/>
    </source>
</evidence>
<keyword evidence="5" id="KW-0677">Repeat</keyword>
<dbReference type="RefSeq" id="WP_062284001.1">
    <property type="nucleotide sequence ID" value="NZ_DF968181.1"/>
</dbReference>
<feature type="domain" description="ABC transporter" evidence="10">
    <location>
        <begin position="16"/>
        <end position="253"/>
    </location>
</feature>